<dbReference type="PANTHER" id="PTHR36205:SF4">
    <property type="match status" value="1"/>
</dbReference>
<evidence type="ECO:0000313" key="4">
    <source>
        <dbReference type="Proteomes" id="UP001147782"/>
    </source>
</evidence>
<keyword evidence="2" id="KW-1133">Transmembrane helix</keyword>
<sequence length="697" mass="81022">MDHLLTMRGKDLIGFRPRVSLRSRPFIWLRLLGCVFSLLTIFCTFAHLARHPDVSLFRGWNRPTRLAVLRPGQYREPVGHHITVEDPAQDVEVDNMGMVHDRRDENFYLGGTLTLTSSQSLEDPHPSPVIYDPYPAYNSRKWKKTNHGQFQPCLGPRGRDLDRTRFEDMVLVYKGKQVSFPESRFGSHEAMGLDGDVCTDRYSRLGAYGYDDDSEEDVPGFIRPPRVNWNEVDWGELQSLCFERNADRYKPSSSMNQSYERPLSFELREPPRESSEPEPTSTGMKQYHPRSAVLIRSWQNVLWTPDHREYLRAMIMELSLHSGAEYEVFLLVHVKDDELPIFSDSKTMRELRQSIPPEFQNIALFFNNKLLEAWYPKIEEHSPILQHHQPLQIFSQLYPNFDYYWQFDMDGRHTGNIYHFVDKAISFAKQQPRKYLWERNAYFYTPGAHGAWADFIEMTNRSLRDMSANTIWGPILGTGIRPMGPERPNNSPEEDDFDWGVGEEADFITFLPIFNPKDTAWTFPDKVWNFKNGLGTPRRAGVITMGRYSRRLLNLIHKAQATRGLGLASEMTGASWSLYHGLKAVHVPHPIYADGLWTPQELARIYNPGTTDNINGGPDSIWNFDHLYDHVMYRLSYMFTTHTAEDMYRRWLGYRTAEHEGGKRSTETRFGRHCFPSMFLHTVKNTESRFGPQKAVP</sequence>
<keyword evidence="2" id="KW-0472">Membrane</keyword>
<keyword evidence="4" id="KW-1185">Reference proteome</keyword>
<comment type="caution">
    <text evidence="3">The sequence shown here is derived from an EMBL/GenBank/DDBJ whole genome shotgun (WGS) entry which is preliminary data.</text>
</comment>
<feature type="transmembrane region" description="Helical" evidence="2">
    <location>
        <begin position="26"/>
        <end position="48"/>
    </location>
</feature>
<protein>
    <submittedName>
        <fullName evidence="3">Uncharacterized protein</fullName>
    </submittedName>
</protein>
<organism evidence="3 4">
    <name type="scientific">Penicillium cataractarum</name>
    <dbReference type="NCBI Taxonomy" id="2100454"/>
    <lineage>
        <taxon>Eukaryota</taxon>
        <taxon>Fungi</taxon>
        <taxon>Dikarya</taxon>
        <taxon>Ascomycota</taxon>
        <taxon>Pezizomycotina</taxon>
        <taxon>Eurotiomycetes</taxon>
        <taxon>Eurotiomycetidae</taxon>
        <taxon>Eurotiales</taxon>
        <taxon>Aspergillaceae</taxon>
        <taxon>Penicillium</taxon>
    </lineage>
</organism>
<evidence type="ECO:0000256" key="2">
    <source>
        <dbReference type="SAM" id="Phobius"/>
    </source>
</evidence>
<dbReference type="GeneID" id="81434876"/>
<dbReference type="EMBL" id="JAPZBS010000002">
    <property type="protein sequence ID" value="KAJ5380340.1"/>
    <property type="molecule type" value="Genomic_DNA"/>
</dbReference>
<proteinExistence type="predicted"/>
<dbReference type="InterPro" id="IPR021822">
    <property type="entry name" value="DUF3405"/>
</dbReference>
<evidence type="ECO:0000313" key="3">
    <source>
        <dbReference type="EMBL" id="KAJ5380340.1"/>
    </source>
</evidence>
<feature type="compositionally biased region" description="Basic and acidic residues" evidence="1">
    <location>
        <begin position="266"/>
        <end position="275"/>
    </location>
</feature>
<feature type="region of interest" description="Disordered" evidence="1">
    <location>
        <begin position="250"/>
        <end position="286"/>
    </location>
</feature>
<dbReference type="PANTHER" id="PTHR36205">
    <property type="entry name" value="CHROMOSOME 19, WHOLE GENOME SHOTGUN SEQUENCE"/>
    <property type="match status" value="1"/>
</dbReference>
<dbReference type="OrthoDB" id="3353407at2759"/>
<dbReference type="Proteomes" id="UP001147782">
    <property type="component" value="Unassembled WGS sequence"/>
</dbReference>
<dbReference type="AlphaFoldDB" id="A0A9W9SLW3"/>
<name>A0A9W9SLW3_9EURO</name>
<accession>A0A9W9SLW3</accession>
<reference evidence="3" key="2">
    <citation type="journal article" date="2023" name="IMA Fungus">
        <title>Comparative genomic study of the Penicillium genus elucidates a diverse pangenome and 15 lateral gene transfer events.</title>
        <authorList>
            <person name="Petersen C."/>
            <person name="Sorensen T."/>
            <person name="Nielsen M.R."/>
            <person name="Sondergaard T.E."/>
            <person name="Sorensen J.L."/>
            <person name="Fitzpatrick D.A."/>
            <person name="Frisvad J.C."/>
            <person name="Nielsen K.L."/>
        </authorList>
    </citation>
    <scope>NUCLEOTIDE SEQUENCE</scope>
    <source>
        <strain evidence="3">IBT 29864</strain>
    </source>
</reference>
<keyword evidence="2" id="KW-0812">Transmembrane</keyword>
<evidence type="ECO:0000256" key="1">
    <source>
        <dbReference type="SAM" id="MobiDB-lite"/>
    </source>
</evidence>
<reference evidence="3" key="1">
    <citation type="submission" date="2022-11" db="EMBL/GenBank/DDBJ databases">
        <authorList>
            <person name="Petersen C."/>
        </authorList>
    </citation>
    <scope>NUCLEOTIDE SEQUENCE</scope>
    <source>
        <strain evidence="3">IBT 29864</strain>
    </source>
</reference>
<dbReference type="RefSeq" id="XP_056557911.1">
    <property type="nucleotide sequence ID" value="XM_056695699.1"/>
</dbReference>
<dbReference type="Pfam" id="PF11885">
    <property type="entry name" value="DUF3405"/>
    <property type="match status" value="1"/>
</dbReference>
<gene>
    <name evidence="3" type="ORF">N7496_002768</name>
</gene>